<evidence type="ECO:0000313" key="2">
    <source>
        <dbReference type="Proteomes" id="UP000564536"/>
    </source>
</evidence>
<comment type="caution">
    <text evidence="1">The sequence shown here is derived from an EMBL/GenBank/DDBJ whole genome shotgun (WGS) entry which is preliminary data.</text>
</comment>
<dbReference type="Proteomes" id="UP000564536">
    <property type="component" value="Unassembled WGS sequence"/>
</dbReference>
<accession>A0A841ZA49</accession>
<protein>
    <submittedName>
        <fullName evidence="1">TIGR04197 family type VII secretion effector</fullName>
    </submittedName>
</protein>
<dbReference type="NCBIfam" id="TIGR04197">
    <property type="entry name" value="T7SS_SACOL2603"/>
    <property type="match status" value="1"/>
</dbReference>
<organism evidence="1 2">
    <name type="scientific">Listeria weihenstephanensis</name>
    <dbReference type="NCBI Taxonomy" id="1006155"/>
    <lineage>
        <taxon>Bacteria</taxon>
        <taxon>Bacillati</taxon>
        <taxon>Bacillota</taxon>
        <taxon>Bacilli</taxon>
        <taxon>Bacillales</taxon>
        <taxon>Listeriaceae</taxon>
        <taxon>Listeria</taxon>
    </lineage>
</organism>
<dbReference type="RefSeq" id="WP_185426677.1">
    <property type="nucleotide sequence ID" value="NZ_JAARRL010000021.1"/>
</dbReference>
<name>A0A841ZA49_9LIST</name>
<sequence>MAGEFQSNIQTAEQVATRMGQAIMELEQVASKALNPATRTSLHGNQKAQQSNQQLVHVVQQFQLAFQEDVAKIRLVAHEFAANDVAFKQNFDSRVLR</sequence>
<gene>
    <name evidence="1" type="ORF">HB943_12105</name>
</gene>
<dbReference type="AlphaFoldDB" id="A0A841ZA49"/>
<reference evidence="1 2" key="1">
    <citation type="submission" date="2020-03" db="EMBL/GenBank/DDBJ databases">
        <title>Soil Listeria distribution.</title>
        <authorList>
            <person name="Liao J."/>
            <person name="Wiedmann M."/>
        </authorList>
    </citation>
    <scope>NUCLEOTIDE SEQUENCE [LARGE SCALE GENOMIC DNA]</scope>
    <source>
        <strain evidence="1 2">FSL L7-1523</strain>
    </source>
</reference>
<evidence type="ECO:0000313" key="1">
    <source>
        <dbReference type="EMBL" id="MBC1501346.1"/>
    </source>
</evidence>
<dbReference type="InterPro" id="IPR021477">
    <property type="entry name" value="TVIIS_effector_SACOL2603_fam"/>
</dbReference>
<dbReference type="EMBL" id="JAARRL010000021">
    <property type="protein sequence ID" value="MBC1501346.1"/>
    <property type="molecule type" value="Genomic_DNA"/>
</dbReference>
<proteinExistence type="predicted"/>